<gene>
    <name evidence="1" type="ORF">SDC9_148933</name>
</gene>
<dbReference type="AlphaFoldDB" id="A0A645EKB9"/>
<accession>A0A645EKB9</accession>
<comment type="caution">
    <text evidence="1">The sequence shown here is derived from an EMBL/GenBank/DDBJ whole genome shotgun (WGS) entry which is preliminary data.</text>
</comment>
<dbReference type="EMBL" id="VSSQ01047717">
    <property type="protein sequence ID" value="MPN01722.1"/>
    <property type="molecule type" value="Genomic_DNA"/>
</dbReference>
<evidence type="ECO:0000313" key="1">
    <source>
        <dbReference type="EMBL" id="MPN01722.1"/>
    </source>
</evidence>
<name>A0A645EKB9_9ZZZZ</name>
<organism evidence="1">
    <name type="scientific">bioreactor metagenome</name>
    <dbReference type="NCBI Taxonomy" id="1076179"/>
    <lineage>
        <taxon>unclassified sequences</taxon>
        <taxon>metagenomes</taxon>
        <taxon>ecological metagenomes</taxon>
    </lineage>
</organism>
<proteinExistence type="predicted"/>
<reference evidence="1" key="1">
    <citation type="submission" date="2019-08" db="EMBL/GenBank/DDBJ databases">
        <authorList>
            <person name="Kucharzyk K."/>
            <person name="Murdoch R.W."/>
            <person name="Higgins S."/>
            <person name="Loffler F."/>
        </authorList>
    </citation>
    <scope>NUCLEOTIDE SEQUENCE</scope>
</reference>
<sequence length="109" mass="12614">MIRVVHIKVVVKTPARVLFHVQRASGDVEGKPTLGECHAAVDFSGKFLGYSWHHRIVRRICLQRRHGQQAYRHCQRQKIGQQLSWPCFPHVTLSNLFILILNISLRPPE</sequence>
<protein>
    <submittedName>
        <fullName evidence="1">Uncharacterized protein</fullName>
    </submittedName>
</protein>